<dbReference type="CDD" id="cd24006">
    <property type="entry name" value="ASKHA_NBD_PPX_GppA"/>
    <property type="match status" value="1"/>
</dbReference>
<dbReference type="InterPro" id="IPR043129">
    <property type="entry name" value="ATPase_NBD"/>
</dbReference>
<feature type="domain" description="Ppx/GppA phosphatase N-terminal" evidence="1">
    <location>
        <begin position="46"/>
        <end position="301"/>
    </location>
</feature>
<dbReference type="EMBL" id="JADIMJ010000031">
    <property type="protein sequence ID" value="MBO8453453.1"/>
    <property type="molecule type" value="Genomic_DNA"/>
</dbReference>
<protein>
    <submittedName>
        <fullName evidence="2">Ppx/GppA family phosphatase</fullName>
    </submittedName>
</protein>
<dbReference type="InterPro" id="IPR050273">
    <property type="entry name" value="GppA/Ppx_hydrolase"/>
</dbReference>
<reference evidence="2" key="2">
    <citation type="journal article" date="2021" name="PeerJ">
        <title>Extensive microbial diversity within the chicken gut microbiome revealed by metagenomics and culture.</title>
        <authorList>
            <person name="Gilroy R."/>
            <person name="Ravi A."/>
            <person name="Getino M."/>
            <person name="Pursley I."/>
            <person name="Horton D.L."/>
            <person name="Alikhan N.F."/>
            <person name="Baker D."/>
            <person name="Gharbi K."/>
            <person name="Hall N."/>
            <person name="Watson M."/>
            <person name="Adriaenssens E.M."/>
            <person name="Foster-Nyarko E."/>
            <person name="Jarju S."/>
            <person name="Secka A."/>
            <person name="Antonio M."/>
            <person name="Oren A."/>
            <person name="Chaudhuri R.R."/>
            <person name="La Ragione R."/>
            <person name="Hildebrand F."/>
            <person name="Pallen M.J."/>
        </authorList>
    </citation>
    <scope>NUCLEOTIDE SEQUENCE</scope>
    <source>
        <strain evidence="2">F1-3629</strain>
    </source>
</reference>
<accession>A0A940DMC5</accession>
<dbReference type="Gene3D" id="3.30.420.150">
    <property type="entry name" value="Exopolyphosphatase. Domain 2"/>
    <property type="match status" value="1"/>
</dbReference>
<dbReference type="Gene3D" id="3.30.420.40">
    <property type="match status" value="1"/>
</dbReference>
<comment type="caution">
    <text evidence="2">The sequence shown here is derived from an EMBL/GenBank/DDBJ whole genome shotgun (WGS) entry which is preliminary data.</text>
</comment>
<dbReference type="Pfam" id="PF02541">
    <property type="entry name" value="Ppx-GppA"/>
    <property type="match status" value="1"/>
</dbReference>
<evidence type="ECO:0000313" key="2">
    <source>
        <dbReference type="EMBL" id="MBO8453453.1"/>
    </source>
</evidence>
<dbReference type="AlphaFoldDB" id="A0A940DMC5"/>
<dbReference type="PANTHER" id="PTHR30005">
    <property type="entry name" value="EXOPOLYPHOSPHATASE"/>
    <property type="match status" value="1"/>
</dbReference>
<dbReference type="GO" id="GO:0016462">
    <property type="term" value="F:pyrophosphatase activity"/>
    <property type="evidence" value="ECO:0007669"/>
    <property type="project" value="TreeGrafter"/>
</dbReference>
<name>A0A940DMC5_9BACT</name>
<evidence type="ECO:0000313" key="3">
    <source>
        <dbReference type="Proteomes" id="UP000771749"/>
    </source>
</evidence>
<proteinExistence type="predicted"/>
<dbReference type="InterPro" id="IPR003695">
    <property type="entry name" value="Ppx_GppA_N"/>
</dbReference>
<reference evidence="2" key="1">
    <citation type="submission" date="2020-10" db="EMBL/GenBank/DDBJ databases">
        <authorList>
            <person name="Gilroy R."/>
        </authorList>
    </citation>
    <scope>NUCLEOTIDE SEQUENCE</scope>
    <source>
        <strain evidence="2">F1-3629</strain>
    </source>
</reference>
<gene>
    <name evidence="2" type="ORF">IAC07_01865</name>
</gene>
<organism evidence="2 3">
    <name type="scientific">Candidatus Cryptobacteroides gallistercoris</name>
    <dbReference type="NCBI Taxonomy" id="2840765"/>
    <lineage>
        <taxon>Bacteria</taxon>
        <taxon>Pseudomonadati</taxon>
        <taxon>Bacteroidota</taxon>
        <taxon>Bacteroidia</taxon>
        <taxon>Bacteroidales</taxon>
        <taxon>Candidatus Cryptobacteroides</taxon>
    </lineage>
</organism>
<evidence type="ECO:0000259" key="1">
    <source>
        <dbReference type="Pfam" id="PF02541"/>
    </source>
</evidence>
<dbReference type="PANTHER" id="PTHR30005:SF0">
    <property type="entry name" value="RETROGRADE REGULATION PROTEIN 2"/>
    <property type="match status" value="1"/>
</dbReference>
<dbReference type="SUPFAM" id="SSF53067">
    <property type="entry name" value="Actin-like ATPase domain"/>
    <property type="match status" value="2"/>
</dbReference>
<dbReference type="Proteomes" id="UP000771749">
    <property type="component" value="Unassembled WGS sequence"/>
</dbReference>
<sequence>MEKDFAEERTPGREAYAAIDIGSNAVRLLIKELECYEDGPRFNKVLLLRVPLRLGFDVFAEGKISEKRVKDMVRLMKCYRQLMKIYDVVEYRACATSAMRDAANGPQIISKVEKKTGIRIEIIDGQEEARMIYNNHLENMKGRKGNFMYVDVGGGSTEINLLADGELVCSRSYNIGTVRMLNNAVEESEKARIKRDMKDLAVSYPGINIIGSGGNINKLFKLVKGRDRRYPRMTVASLRELYDELKEMSVEERMEAYALKPDRADVIVPAGDIFITVAEITGAQYIYVPVIGLADGIIDSLYMKRAAE</sequence>